<dbReference type="InterPro" id="IPR005162">
    <property type="entry name" value="Retrotrans_gag_dom"/>
</dbReference>
<comment type="caution">
    <text evidence="3">The sequence shown here is derived from an EMBL/GenBank/DDBJ whole genome shotgun (WGS) entry which is preliminary data.</text>
</comment>
<dbReference type="CDD" id="cd00303">
    <property type="entry name" value="retropepsin_like"/>
    <property type="match status" value="1"/>
</dbReference>
<dbReference type="Pfam" id="PF13975">
    <property type="entry name" value="gag-asp_proteas"/>
    <property type="match status" value="1"/>
</dbReference>
<protein>
    <recommendedName>
        <fullName evidence="2">Retrotransposon gag domain-containing protein</fullName>
    </recommendedName>
</protein>
<dbReference type="GO" id="GO:0006508">
    <property type="term" value="P:proteolysis"/>
    <property type="evidence" value="ECO:0007669"/>
    <property type="project" value="InterPro"/>
</dbReference>
<accession>A0A2P4PP15</accession>
<dbReference type="SUPFAM" id="SSF50630">
    <property type="entry name" value="Acid proteases"/>
    <property type="match status" value="1"/>
</dbReference>
<keyword evidence="4" id="KW-1185">Reference proteome</keyword>
<dbReference type="PROSITE" id="PS00141">
    <property type="entry name" value="ASP_PROTEASE"/>
    <property type="match status" value="1"/>
</dbReference>
<dbReference type="EMBL" id="AUPC02000177">
    <property type="protein sequence ID" value="POG67129.1"/>
    <property type="molecule type" value="Genomic_DNA"/>
</dbReference>
<evidence type="ECO:0000256" key="1">
    <source>
        <dbReference type="ARBA" id="ARBA00022750"/>
    </source>
</evidence>
<proteinExistence type="predicted"/>
<dbReference type="Pfam" id="PF03732">
    <property type="entry name" value="Retrotrans_gag"/>
    <property type="match status" value="1"/>
</dbReference>
<reference evidence="3 4" key="2">
    <citation type="journal article" date="2018" name="New Phytol.">
        <title>High intraspecific genome diversity in the model arbuscular mycorrhizal symbiont Rhizophagus irregularis.</title>
        <authorList>
            <person name="Chen E.C.H."/>
            <person name="Morin E."/>
            <person name="Beaudet D."/>
            <person name="Noel J."/>
            <person name="Yildirir G."/>
            <person name="Ndikumana S."/>
            <person name="Charron P."/>
            <person name="St-Onge C."/>
            <person name="Giorgi J."/>
            <person name="Kruger M."/>
            <person name="Marton T."/>
            <person name="Ropars J."/>
            <person name="Grigoriev I.V."/>
            <person name="Hainaut M."/>
            <person name="Henrissat B."/>
            <person name="Roux C."/>
            <person name="Martin F."/>
            <person name="Corradi N."/>
        </authorList>
    </citation>
    <scope>NUCLEOTIDE SEQUENCE [LARGE SCALE GENOMIC DNA]</scope>
    <source>
        <strain evidence="3 4">DAOM 197198</strain>
    </source>
</reference>
<dbReference type="Gene3D" id="2.40.70.10">
    <property type="entry name" value="Acid Proteases"/>
    <property type="match status" value="1"/>
</dbReference>
<dbReference type="GO" id="GO:0004190">
    <property type="term" value="F:aspartic-type endopeptidase activity"/>
    <property type="evidence" value="ECO:0007669"/>
    <property type="project" value="UniProtKB-KW"/>
</dbReference>
<reference evidence="3 4" key="1">
    <citation type="journal article" date="2013" name="Proc. Natl. Acad. Sci. U.S.A.">
        <title>Genome of an arbuscular mycorrhizal fungus provides insight into the oldest plant symbiosis.</title>
        <authorList>
            <person name="Tisserant E."/>
            <person name="Malbreil M."/>
            <person name="Kuo A."/>
            <person name="Kohler A."/>
            <person name="Symeonidi A."/>
            <person name="Balestrini R."/>
            <person name="Charron P."/>
            <person name="Duensing N."/>
            <person name="Frei Dit Frey N."/>
            <person name="Gianinazzi-Pearson V."/>
            <person name="Gilbert L.B."/>
            <person name="Handa Y."/>
            <person name="Herr J.R."/>
            <person name="Hijri M."/>
            <person name="Koul R."/>
            <person name="Kawaguchi M."/>
            <person name="Krajinski F."/>
            <person name="Lammers P.J."/>
            <person name="Masclaux F.G."/>
            <person name="Murat C."/>
            <person name="Morin E."/>
            <person name="Ndikumana S."/>
            <person name="Pagni M."/>
            <person name="Petitpierre D."/>
            <person name="Requena N."/>
            <person name="Rosikiewicz P."/>
            <person name="Riley R."/>
            <person name="Saito K."/>
            <person name="San Clemente H."/>
            <person name="Shapiro H."/>
            <person name="van Tuinen D."/>
            <person name="Becard G."/>
            <person name="Bonfante P."/>
            <person name="Paszkowski U."/>
            <person name="Shachar-Hill Y.Y."/>
            <person name="Tuskan G.A."/>
            <person name="Young P.W."/>
            <person name="Sanders I.R."/>
            <person name="Henrissat B."/>
            <person name="Rensing S.A."/>
            <person name="Grigoriev I.V."/>
            <person name="Corradi N."/>
            <person name="Roux C."/>
            <person name="Martin F."/>
        </authorList>
    </citation>
    <scope>NUCLEOTIDE SEQUENCE [LARGE SCALE GENOMIC DNA]</scope>
    <source>
        <strain evidence="3 4">DAOM 197198</strain>
    </source>
</reference>
<name>A0A2P4PP15_RHIID</name>
<gene>
    <name evidence="3" type="ORF">GLOIN_2v1843776</name>
</gene>
<organism evidence="3 4">
    <name type="scientific">Rhizophagus irregularis (strain DAOM 181602 / DAOM 197198 / MUCL 43194)</name>
    <name type="common">Arbuscular mycorrhizal fungus</name>
    <name type="synonym">Glomus intraradices</name>
    <dbReference type="NCBI Taxonomy" id="747089"/>
    <lineage>
        <taxon>Eukaryota</taxon>
        <taxon>Fungi</taxon>
        <taxon>Fungi incertae sedis</taxon>
        <taxon>Mucoromycota</taxon>
        <taxon>Glomeromycotina</taxon>
        <taxon>Glomeromycetes</taxon>
        <taxon>Glomerales</taxon>
        <taxon>Glomeraceae</taxon>
        <taxon>Rhizophagus</taxon>
    </lineage>
</organism>
<dbReference type="AlphaFoldDB" id="A0A2P4PP15"/>
<dbReference type="InterPro" id="IPR001969">
    <property type="entry name" value="Aspartic_peptidase_AS"/>
</dbReference>
<keyword evidence="1" id="KW-0645">Protease</keyword>
<evidence type="ECO:0000259" key="2">
    <source>
        <dbReference type="Pfam" id="PF03732"/>
    </source>
</evidence>
<keyword evidence="1" id="KW-0378">Hydrolase</keyword>
<feature type="domain" description="Retrotransposon gag" evidence="2">
    <location>
        <begin position="181"/>
        <end position="246"/>
    </location>
</feature>
<evidence type="ECO:0000313" key="4">
    <source>
        <dbReference type="Proteomes" id="UP000018888"/>
    </source>
</evidence>
<dbReference type="InterPro" id="IPR021109">
    <property type="entry name" value="Peptidase_aspartic_dom_sf"/>
</dbReference>
<evidence type="ECO:0000313" key="3">
    <source>
        <dbReference type="EMBL" id="POG67129.1"/>
    </source>
</evidence>
<dbReference type="Proteomes" id="UP000018888">
    <property type="component" value="Unassembled WGS sequence"/>
</dbReference>
<keyword evidence="1" id="KW-0064">Aspartyl protease</keyword>
<sequence length="483" mass="55345">MTIQDHFEQQLQLTTRHTAQHLSNINPPTTVDHSCRICYPPPLVLPPAFQNFWNWISNYFFAVSYTSYTIRALPIFCQAFQLDNNRIKGLQVLILSSKLLFSIRYQQRPDPIRNLVFFFFNLTHRTNYFNNPVTPQLVAQLNTDIQTERNNNPNNLIDNPPVYNQNMADEAAITNALQTVFDLFKKYFANDTRKNKWYQELLTLRQGSNETVDDYAAKFQRLLKRVDTTNAIPDAQKIRMFLFGLTPTITPMVHLQDANTLSDVIGNARKVETGLNYAHLGPSVTGIATKRLRRPQPRQNINIPMDEVIETTATPAVPPKRTVKITPRMPSIIEQMPLYLISDDILNMPSSAKIGQLLKYNDQKKDFARILRRPPKTQETNYVYRISDSEECDTRDTTAVKCAVRIKGDPVYAILDSGAAVCVITKSLARKLRLEITKPSNTIVVTADGTRNRALGQIEKVPIQLLAKKRIFMKYKMMDIVDH</sequence>